<dbReference type="InterPro" id="IPR043444">
    <property type="entry name" value="TESPA1-like"/>
</dbReference>
<feature type="region of interest" description="Disordered" evidence="3">
    <location>
        <begin position="425"/>
        <end position="449"/>
    </location>
</feature>
<dbReference type="PANTHER" id="PTHR17469:SF14">
    <property type="entry name" value="PROTEIN ITPRID1"/>
    <property type="match status" value="1"/>
</dbReference>
<reference evidence="5 6" key="1">
    <citation type="journal article" date="2012" name="Genome Biol.">
        <title>Sequencing three crocodilian genomes to illuminate the evolution of archosaurs and amniotes.</title>
        <authorList>
            <person name="St John J.A."/>
            <person name="Braun E.L."/>
            <person name="Isberg S.R."/>
            <person name="Miles L.G."/>
            <person name="Chong A.Y."/>
            <person name="Gongora J."/>
            <person name="Dalzell P."/>
            <person name="Moran C."/>
            <person name="Bed'hom B."/>
            <person name="Abzhanov A."/>
            <person name="Burgess S.C."/>
            <person name="Cooksey A.M."/>
            <person name="Castoe T.A."/>
            <person name="Crawford N.G."/>
            <person name="Densmore L.D."/>
            <person name="Drew J.C."/>
            <person name="Edwards S.V."/>
            <person name="Faircloth B.C."/>
            <person name="Fujita M.K."/>
            <person name="Greenwold M.J."/>
            <person name="Hoffmann F.G."/>
            <person name="Howard J.M."/>
            <person name="Iguchi T."/>
            <person name="Janes D.E."/>
            <person name="Khan S.Y."/>
            <person name="Kohno S."/>
            <person name="de Koning A.J."/>
            <person name="Lance S.L."/>
            <person name="McCarthy F.M."/>
            <person name="McCormack J.E."/>
            <person name="Merchant M.E."/>
            <person name="Peterson D.G."/>
            <person name="Pollock D.D."/>
            <person name="Pourmand N."/>
            <person name="Raney B.J."/>
            <person name="Roessler K.A."/>
            <person name="Sanford J.R."/>
            <person name="Sawyer R.H."/>
            <person name="Schmidt C.J."/>
            <person name="Triplett E.W."/>
            <person name="Tuberville T.D."/>
            <person name="Venegas-Anaya M."/>
            <person name="Howard J.T."/>
            <person name="Jarvis E.D."/>
            <person name="Guillette L.J.Jr."/>
            <person name="Glenn T.C."/>
            <person name="Green R.E."/>
            <person name="Ray D.A."/>
        </authorList>
    </citation>
    <scope>NUCLEOTIDE SEQUENCE [LARGE SCALE GENOMIC DNA]</scope>
    <source>
        <strain evidence="5">KSC_2009_1</strain>
    </source>
</reference>
<feature type="coiled-coil region" evidence="2">
    <location>
        <begin position="803"/>
        <end position="885"/>
    </location>
</feature>
<proteinExistence type="predicted"/>
<accession>A0A151P2G9</accession>
<sequence>MKRDILLSTKTSWIHLDEDIPTPNVADNPLEDSKEENIRHWLNSGFFLSTNENLQDKEEAGMVQMTVQSYMRCLHQFAESPVMSRWNSFNSSYSLTSAPTSITELLQLWEKDPVEILLDLGFGKEEPDICTKIPSRFLSSASVAKGINICVFLEAQKQRMDVENPDLYGRFRQLEVLDHVASAFSSLLNNVNNQQDRTEDSTGVEKNMMDMQNNTAMAMRAKRRRIGQLLKRVSRQATVKQQSTQASENSESCSAGEKQSPTSAGMDDCIETRTGFSENKILDSVTEEQFPTEEDALTSQPPQMLGLKTRALSHIPVRQSCLLSSSEMPAKDRTRKESNLLLTQTLRKVSRLNCKPPDSFEMEEIQSFEDETPWGNPLDCTSGAVVTRANSYQSDSSGFLEEPSEPSPLQNLPMLGHLNLRYDTHDQQTPQSTDLSISYQDTQQKPEDTVPKAECKNSLKVEGECNDQREETDLSQTARDGLHQTWNDQSEDFVEEMVYDVDKKEMEVEGEWLGKDENCEQQLTLCFQGDDQEVEDIVFPECDHHLYINALHKSPDPSPTEYNGTTSNDFSGSRICTKEEVSERPLIEEDAREVYNENVQKDTTERIKEKQWDMEIFSKADTLIPVIKATGDQELNQMDLDSKLCCSFETGAQETEWQVSSLKNENEVISDCYFPVHDCTAHGLEERPEFSSYESSETCCLDEILAASEPEKDDPSQNLKINTNPFKSVTVQMSSQLVSTMQNVPLSEGFAKAQALECTSDRSQYSEASCPNQANTELQLLRTLRLLQETSVKNISPCTVHEIETMKSSCQHFREKLDDIEQQLIEQQALFSSAMSDEGREEKRRLQVLRQAVRREVAELECQLNDRARQVKEGILMQLDQLLEEQSQLLSELGLSNGREEINAQNNQVVSDAANIMHPCAGHSELVVPQDSSRIETFPSSSSASMPTTSKMWLPTMTVTQPKSVESDPQELSISKKETKGPPQSKMDFKTFLQILKNSFRNSFSNDSTEGKD</sequence>
<feature type="domain" description="ITPR-interacting" evidence="4">
    <location>
        <begin position="81"/>
        <end position="237"/>
    </location>
</feature>
<feature type="region of interest" description="Disordered" evidence="3">
    <location>
        <begin position="960"/>
        <end position="987"/>
    </location>
</feature>
<evidence type="ECO:0000256" key="2">
    <source>
        <dbReference type="SAM" id="Coils"/>
    </source>
</evidence>
<feature type="compositionally biased region" description="Polar residues" evidence="3">
    <location>
        <begin position="427"/>
        <end position="443"/>
    </location>
</feature>
<protein>
    <submittedName>
        <fullName evidence="5">Coiled-coil domain-containing protein 129 isoform C</fullName>
    </submittedName>
</protein>
<dbReference type="GO" id="GO:0005102">
    <property type="term" value="F:signaling receptor binding"/>
    <property type="evidence" value="ECO:0007669"/>
    <property type="project" value="InterPro"/>
</dbReference>
<evidence type="ECO:0000256" key="3">
    <source>
        <dbReference type="SAM" id="MobiDB-lite"/>
    </source>
</evidence>
<dbReference type="PANTHER" id="PTHR17469">
    <property type="entry name" value="SPERM SPECIFIC ANTIGEN 2-RELATED"/>
    <property type="match status" value="1"/>
</dbReference>
<dbReference type="Pfam" id="PF14722">
    <property type="entry name" value="KRAP_IP3R_bind"/>
    <property type="match status" value="1"/>
</dbReference>
<dbReference type="Pfam" id="PF14723">
    <property type="entry name" value="SSFA2_C"/>
    <property type="match status" value="1"/>
</dbReference>
<evidence type="ECO:0000313" key="6">
    <source>
        <dbReference type="Proteomes" id="UP000050525"/>
    </source>
</evidence>
<name>A0A151P2G9_ALLMI</name>
<dbReference type="Proteomes" id="UP000050525">
    <property type="component" value="Unassembled WGS sequence"/>
</dbReference>
<keyword evidence="1 2" id="KW-0175">Coiled coil</keyword>
<dbReference type="AlphaFoldDB" id="A0A151P2G9"/>
<dbReference type="InterPro" id="IPR029326">
    <property type="entry name" value="SSFA2_C"/>
</dbReference>
<organism evidence="5 6">
    <name type="scientific">Alligator mississippiensis</name>
    <name type="common">American alligator</name>
    <dbReference type="NCBI Taxonomy" id="8496"/>
    <lineage>
        <taxon>Eukaryota</taxon>
        <taxon>Metazoa</taxon>
        <taxon>Chordata</taxon>
        <taxon>Craniata</taxon>
        <taxon>Vertebrata</taxon>
        <taxon>Euteleostomi</taxon>
        <taxon>Archelosauria</taxon>
        <taxon>Archosauria</taxon>
        <taxon>Crocodylia</taxon>
        <taxon>Alligatoridae</taxon>
        <taxon>Alligatorinae</taxon>
        <taxon>Alligator</taxon>
    </lineage>
</organism>
<comment type="caution">
    <text evidence="5">The sequence shown here is derived from an EMBL/GenBank/DDBJ whole genome shotgun (WGS) entry which is preliminary data.</text>
</comment>
<gene>
    <name evidence="5" type="primary">CCDC129-1</name>
    <name evidence="5" type="ORF">Y1Q_0017565</name>
</gene>
<evidence type="ECO:0000259" key="4">
    <source>
        <dbReference type="SMART" id="SM01257"/>
    </source>
</evidence>
<dbReference type="STRING" id="8496.A0A151P2G9"/>
<evidence type="ECO:0000256" key="1">
    <source>
        <dbReference type="ARBA" id="ARBA00023054"/>
    </source>
</evidence>
<evidence type="ECO:0000313" key="5">
    <source>
        <dbReference type="EMBL" id="KYO43261.1"/>
    </source>
</evidence>
<feature type="region of interest" description="Disordered" evidence="3">
    <location>
        <begin position="233"/>
        <end position="270"/>
    </location>
</feature>
<dbReference type="eggNOG" id="ENOG502QU3K">
    <property type="taxonomic scope" value="Eukaryota"/>
</dbReference>
<dbReference type="InterPro" id="IPR029325">
    <property type="entry name" value="ITPR-bd"/>
</dbReference>
<dbReference type="EMBL" id="AKHW03001210">
    <property type="protein sequence ID" value="KYO43261.1"/>
    <property type="molecule type" value="Genomic_DNA"/>
</dbReference>
<dbReference type="SMART" id="SM01257">
    <property type="entry name" value="KRAP_IP3R_bind"/>
    <property type="match status" value="1"/>
</dbReference>
<feature type="compositionally biased region" description="Polar residues" evidence="3">
    <location>
        <begin position="235"/>
        <end position="263"/>
    </location>
</feature>
<keyword evidence="6" id="KW-1185">Reference proteome</keyword>